<evidence type="ECO:0000256" key="8">
    <source>
        <dbReference type="ARBA" id="ARBA00023306"/>
    </source>
</evidence>
<keyword evidence="1" id="KW-0963">Cytoplasm</keyword>
<evidence type="ECO:0000259" key="13">
    <source>
        <dbReference type="Pfam" id="PF08245"/>
    </source>
</evidence>
<evidence type="ECO:0000256" key="5">
    <source>
        <dbReference type="ARBA" id="ARBA00022840"/>
    </source>
</evidence>
<evidence type="ECO:0000256" key="4">
    <source>
        <dbReference type="ARBA" id="ARBA00022741"/>
    </source>
</evidence>
<evidence type="ECO:0000259" key="11">
    <source>
        <dbReference type="Pfam" id="PF01225"/>
    </source>
</evidence>
<gene>
    <name evidence="14" type="ORF">MNBD_PLANCTO02-1300</name>
</gene>
<feature type="domain" description="Mur ligase C-terminal" evidence="12">
    <location>
        <begin position="314"/>
        <end position="440"/>
    </location>
</feature>
<dbReference type="Gene3D" id="3.90.190.20">
    <property type="entry name" value="Mur ligase, C-terminal domain"/>
    <property type="match status" value="1"/>
</dbReference>
<dbReference type="Pfam" id="PF02875">
    <property type="entry name" value="Mur_ligase_C"/>
    <property type="match status" value="1"/>
</dbReference>
<feature type="domain" description="Mur ligase N-terminal catalytic" evidence="11">
    <location>
        <begin position="28"/>
        <end position="96"/>
    </location>
</feature>
<dbReference type="InterPro" id="IPR051046">
    <property type="entry name" value="MurCDEF_CellWall_CoF430Synth"/>
</dbReference>
<keyword evidence="8" id="KW-0131">Cell cycle</keyword>
<keyword evidence="2 14" id="KW-0436">Ligase</keyword>
<feature type="domain" description="Mur ligase central" evidence="13">
    <location>
        <begin position="110"/>
        <end position="291"/>
    </location>
</feature>
<dbReference type="Pfam" id="PF01225">
    <property type="entry name" value="Mur_ligase"/>
    <property type="match status" value="1"/>
</dbReference>
<dbReference type="Gene3D" id="3.40.1190.10">
    <property type="entry name" value="Mur-like, catalytic domain"/>
    <property type="match status" value="1"/>
</dbReference>
<dbReference type="InterPro" id="IPR035911">
    <property type="entry name" value="MurE/MurF_N"/>
</dbReference>
<dbReference type="GO" id="GO:0047480">
    <property type="term" value="F:UDP-N-acetylmuramoyl-tripeptide-D-alanyl-D-alanine ligase activity"/>
    <property type="evidence" value="ECO:0007669"/>
    <property type="project" value="InterPro"/>
</dbReference>
<evidence type="ECO:0000256" key="9">
    <source>
        <dbReference type="ARBA" id="ARBA00023316"/>
    </source>
</evidence>
<dbReference type="HAMAP" id="MF_02019">
    <property type="entry name" value="MurF"/>
    <property type="match status" value="1"/>
</dbReference>
<evidence type="ECO:0000256" key="2">
    <source>
        <dbReference type="ARBA" id="ARBA00022598"/>
    </source>
</evidence>
<keyword evidence="7" id="KW-0573">Peptidoglycan synthesis</keyword>
<reference evidence="14" key="1">
    <citation type="submission" date="2018-06" db="EMBL/GenBank/DDBJ databases">
        <authorList>
            <person name="Zhirakovskaya E."/>
        </authorList>
    </citation>
    <scope>NUCLEOTIDE SEQUENCE</scope>
</reference>
<dbReference type="Pfam" id="PF08245">
    <property type="entry name" value="Mur_ligase_M"/>
    <property type="match status" value="1"/>
</dbReference>
<dbReference type="GO" id="GO:0071555">
    <property type="term" value="P:cell wall organization"/>
    <property type="evidence" value="ECO:0007669"/>
    <property type="project" value="UniProtKB-KW"/>
</dbReference>
<dbReference type="GO" id="GO:0051301">
    <property type="term" value="P:cell division"/>
    <property type="evidence" value="ECO:0007669"/>
    <property type="project" value="UniProtKB-KW"/>
</dbReference>
<dbReference type="GO" id="GO:0008360">
    <property type="term" value="P:regulation of cell shape"/>
    <property type="evidence" value="ECO:0007669"/>
    <property type="project" value="UniProtKB-KW"/>
</dbReference>
<accession>A0A3B1D538</accession>
<dbReference type="InterPro" id="IPR005863">
    <property type="entry name" value="UDP-N-AcMur_synth"/>
</dbReference>
<evidence type="ECO:0000259" key="12">
    <source>
        <dbReference type="Pfam" id="PF02875"/>
    </source>
</evidence>
<name>A0A3B1D538_9ZZZZ</name>
<dbReference type="SUPFAM" id="SSF53623">
    <property type="entry name" value="MurD-like peptide ligases, catalytic domain"/>
    <property type="match status" value="1"/>
</dbReference>
<dbReference type="NCBIfam" id="TIGR01143">
    <property type="entry name" value="murF"/>
    <property type="match status" value="1"/>
</dbReference>
<evidence type="ECO:0000256" key="3">
    <source>
        <dbReference type="ARBA" id="ARBA00022618"/>
    </source>
</evidence>
<evidence type="ECO:0000313" key="14">
    <source>
        <dbReference type="EMBL" id="VAX37299.1"/>
    </source>
</evidence>
<dbReference type="PANTHER" id="PTHR43024">
    <property type="entry name" value="UDP-N-ACETYLMURAMOYL-TRIPEPTIDE--D-ALANYL-D-ALANINE LIGASE"/>
    <property type="match status" value="1"/>
</dbReference>
<keyword evidence="4" id="KW-0547">Nucleotide-binding</keyword>
<keyword evidence="6" id="KW-0133">Cell shape</keyword>
<protein>
    <recommendedName>
        <fullName evidence="10">UDP-MurNAc-pentapeptide synthetase</fullName>
    </recommendedName>
</protein>
<evidence type="ECO:0000256" key="6">
    <source>
        <dbReference type="ARBA" id="ARBA00022960"/>
    </source>
</evidence>
<dbReference type="AlphaFoldDB" id="A0A3B1D538"/>
<evidence type="ECO:0000256" key="7">
    <source>
        <dbReference type="ARBA" id="ARBA00022984"/>
    </source>
</evidence>
<dbReference type="InterPro" id="IPR036565">
    <property type="entry name" value="Mur-like_cat_sf"/>
</dbReference>
<keyword evidence="9" id="KW-0961">Cell wall biogenesis/degradation</keyword>
<dbReference type="SUPFAM" id="SSF53244">
    <property type="entry name" value="MurD-like peptide ligases, peptide-binding domain"/>
    <property type="match status" value="1"/>
</dbReference>
<dbReference type="Gene3D" id="3.40.1390.10">
    <property type="entry name" value="MurE/MurF, N-terminal domain"/>
    <property type="match status" value="1"/>
</dbReference>
<dbReference type="GO" id="GO:0009252">
    <property type="term" value="P:peptidoglycan biosynthetic process"/>
    <property type="evidence" value="ECO:0007669"/>
    <property type="project" value="UniProtKB-KW"/>
</dbReference>
<dbReference type="InterPro" id="IPR036615">
    <property type="entry name" value="Mur_ligase_C_dom_sf"/>
</dbReference>
<keyword evidence="3" id="KW-0132">Cell division</keyword>
<dbReference type="EMBL" id="UOGL01000112">
    <property type="protein sequence ID" value="VAX37299.1"/>
    <property type="molecule type" value="Genomic_DNA"/>
</dbReference>
<evidence type="ECO:0000256" key="10">
    <source>
        <dbReference type="ARBA" id="ARBA00031461"/>
    </source>
</evidence>
<dbReference type="SUPFAM" id="SSF63418">
    <property type="entry name" value="MurE/MurF N-terminal domain"/>
    <property type="match status" value="1"/>
</dbReference>
<dbReference type="InterPro" id="IPR000713">
    <property type="entry name" value="Mur_ligase_N"/>
</dbReference>
<organism evidence="14">
    <name type="scientific">hydrothermal vent metagenome</name>
    <dbReference type="NCBI Taxonomy" id="652676"/>
    <lineage>
        <taxon>unclassified sequences</taxon>
        <taxon>metagenomes</taxon>
        <taxon>ecological metagenomes</taxon>
    </lineage>
</organism>
<proteinExistence type="inferred from homology"/>
<dbReference type="InterPro" id="IPR004101">
    <property type="entry name" value="Mur_ligase_C"/>
</dbReference>
<evidence type="ECO:0000256" key="1">
    <source>
        <dbReference type="ARBA" id="ARBA00022490"/>
    </source>
</evidence>
<sequence>MKSITLKQLLSAIGGRGIGNDLDKIKSHSLSIDSRTVQPGEIFWAIQGDRYDGHRFIEEAIERGAVAVVANKNTNSKSSVPVIKVRETTEALKKFSAWYRRSVEPFVIGVTGSVGKTTTRELVSSVLSEQFETMQSPKNYNNHIGLPLSLLRIESHHDIAMLELGASHVGEIQELADIAAPQIGIVTKIGSAHLGSFGSQQNIVQSKGELVEALPKTGIAILNGDDLQTRSLAKRATCLTQFVGENDDNHVQATDVTVRWNHLQFKVEGFSYHLNVIGRHHLTAALCAIAVGREFGMAAETIQNGFDQFKAISGRCQLQQVGSWSVVNDTYNANPTSMQAACEIAKTWQGAGKRLMIVGDMLELGAESNRYHYELGNKIAQSNIDHLFVLGKQAKQVIAGARQSGFHSQSSTECSSMNAMLTQLDKTLQSNDLIIVKGSRGMKMERVIDWLHHQMNKTNQIINRTQNSARCR</sequence>
<keyword evidence="5" id="KW-0067">ATP-binding</keyword>
<dbReference type="PANTHER" id="PTHR43024:SF1">
    <property type="entry name" value="UDP-N-ACETYLMURAMOYL-TRIPEPTIDE--D-ALANYL-D-ALANINE LIGASE"/>
    <property type="match status" value="1"/>
</dbReference>
<dbReference type="InterPro" id="IPR013221">
    <property type="entry name" value="Mur_ligase_cen"/>
</dbReference>
<dbReference type="GO" id="GO:0005524">
    <property type="term" value="F:ATP binding"/>
    <property type="evidence" value="ECO:0007669"/>
    <property type="project" value="UniProtKB-KW"/>
</dbReference>